<protein>
    <submittedName>
        <fullName evidence="1">Uncharacterized protein</fullName>
    </submittedName>
</protein>
<reference evidence="2" key="1">
    <citation type="submission" date="2015-09" db="EMBL/GenBank/DDBJ databases">
        <authorList>
            <consortium name="Pathogen Informatics"/>
        </authorList>
    </citation>
    <scope>NUCLEOTIDE SEQUENCE [LARGE SCALE GENOMIC DNA]</scope>
    <source>
        <strain evidence="2">Lake Konstanz</strain>
    </source>
</reference>
<name>A0A0S4J915_BODSA</name>
<evidence type="ECO:0000313" key="1">
    <source>
        <dbReference type="EMBL" id="CUG87993.1"/>
    </source>
</evidence>
<evidence type="ECO:0000313" key="2">
    <source>
        <dbReference type="Proteomes" id="UP000051952"/>
    </source>
</evidence>
<dbReference type="OrthoDB" id="251039at2759"/>
<organism evidence="1 2">
    <name type="scientific">Bodo saltans</name>
    <name type="common">Flagellated protozoan</name>
    <dbReference type="NCBI Taxonomy" id="75058"/>
    <lineage>
        <taxon>Eukaryota</taxon>
        <taxon>Discoba</taxon>
        <taxon>Euglenozoa</taxon>
        <taxon>Kinetoplastea</taxon>
        <taxon>Metakinetoplastina</taxon>
        <taxon>Eubodonida</taxon>
        <taxon>Bodonidae</taxon>
        <taxon>Bodo</taxon>
    </lineage>
</organism>
<dbReference type="AlphaFoldDB" id="A0A0S4J915"/>
<accession>A0A0S4J915</accession>
<gene>
    <name evidence="1" type="ORF">BSAL_13050</name>
</gene>
<dbReference type="EMBL" id="CYKH01001607">
    <property type="protein sequence ID" value="CUG87993.1"/>
    <property type="molecule type" value="Genomic_DNA"/>
</dbReference>
<sequence>MASLHSITLDEEGCSHYYLCNISRIPISMPLQMVADFIVPKQTSSIVAELETLGVRIVPHKLHCYKETLPTKFGFVSYFLHHKAEGSRDDEKIHQLFVQWATTELPKQTECDVRIRLAQPLNCCQSGPFLRHLHASSKALAKEGGALDVKKMETFLLSHITFFTQAELEESAGAAGSPTIRRVASESESWGVVGTIAPSTIPAVELGWLRKELPAHFPKVADVSSLETFFYEILGSLVAVVSAEGSDGAAVVEIESPIATGAVPPVPK</sequence>
<keyword evidence="2" id="KW-1185">Reference proteome</keyword>
<proteinExistence type="predicted"/>
<dbReference type="VEuPathDB" id="TriTrypDB:BSAL_13050"/>
<dbReference type="Proteomes" id="UP000051952">
    <property type="component" value="Unassembled WGS sequence"/>
</dbReference>